<dbReference type="OrthoDB" id="3258143at2759"/>
<feature type="non-terminal residue" evidence="1">
    <location>
        <position position="310"/>
    </location>
</feature>
<accession>A0A409XAL9</accession>
<sequence>MSDAEKRKTSGAVIEIVDRLPQLSEPIELLPDESRPGARLQKCFPFQIVIDETLPPPSEPTRAEQLATRLLEAAGNPGAYVAAADAAVPHRHNFQSKAIALVYSAESEDGEPPALRKVGESWAPVGRATSVDAELAGVRVALCKAVSLPGCTAVYLFSDCLPALRLAMDCTEHGGQRHSLAIVCSLSGWLQESANRRVYLIHSPSRLKWGPQGEAHELLQARPQVAAGPRTSTTLTWLRDLADREALDLWNARFSEESYRGKHFLPLRDAQGRLLRPTTKEGGSWLPVFAAGYNPHSVRAVRAITGHAPI</sequence>
<protein>
    <recommendedName>
        <fullName evidence="3">RNase H type-1 domain-containing protein</fullName>
    </recommendedName>
</protein>
<organism evidence="1 2">
    <name type="scientific">Panaeolus cyanescens</name>
    <dbReference type="NCBI Taxonomy" id="181874"/>
    <lineage>
        <taxon>Eukaryota</taxon>
        <taxon>Fungi</taxon>
        <taxon>Dikarya</taxon>
        <taxon>Basidiomycota</taxon>
        <taxon>Agaricomycotina</taxon>
        <taxon>Agaricomycetes</taxon>
        <taxon>Agaricomycetidae</taxon>
        <taxon>Agaricales</taxon>
        <taxon>Agaricineae</taxon>
        <taxon>Galeropsidaceae</taxon>
        <taxon>Panaeolus</taxon>
    </lineage>
</organism>
<keyword evidence="2" id="KW-1185">Reference proteome</keyword>
<reference evidence="1 2" key="1">
    <citation type="journal article" date="2018" name="Evol. Lett.">
        <title>Horizontal gene cluster transfer increased hallucinogenic mushroom diversity.</title>
        <authorList>
            <person name="Reynolds H.T."/>
            <person name="Vijayakumar V."/>
            <person name="Gluck-Thaler E."/>
            <person name="Korotkin H.B."/>
            <person name="Matheny P.B."/>
            <person name="Slot J.C."/>
        </authorList>
    </citation>
    <scope>NUCLEOTIDE SEQUENCE [LARGE SCALE GENOMIC DNA]</scope>
    <source>
        <strain evidence="1 2">2629</strain>
    </source>
</reference>
<comment type="caution">
    <text evidence="1">The sequence shown here is derived from an EMBL/GenBank/DDBJ whole genome shotgun (WGS) entry which is preliminary data.</text>
</comment>
<gene>
    <name evidence="1" type="ORF">CVT24_002935</name>
</gene>
<dbReference type="Proteomes" id="UP000284842">
    <property type="component" value="Unassembled WGS sequence"/>
</dbReference>
<name>A0A409XAL9_9AGAR</name>
<evidence type="ECO:0000313" key="2">
    <source>
        <dbReference type="Proteomes" id="UP000284842"/>
    </source>
</evidence>
<proteinExistence type="predicted"/>
<dbReference type="InParanoid" id="A0A409XAL9"/>
<dbReference type="AlphaFoldDB" id="A0A409XAL9"/>
<evidence type="ECO:0008006" key="3">
    <source>
        <dbReference type="Google" id="ProtNLM"/>
    </source>
</evidence>
<dbReference type="EMBL" id="NHTK01004192">
    <property type="protein sequence ID" value="PPQ87764.1"/>
    <property type="molecule type" value="Genomic_DNA"/>
</dbReference>
<evidence type="ECO:0000313" key="1">
    <source>
        <dbReference type="EMBL" id="PPQ87764.1"/>
    </source>
</evidence>